<dbReference type="Proteomes" id="UP000032702">
    <property type="component" value="Unassembled WGS sequence"/>
</dbReference>
<accession>Q08TI0</accession>
<evidence type="ECO:0000259" key="1">
    <source>
        <dbReference type="PROSITE" id="PS50801"/>
    </source>
</evidence>
<proteinExistence type="predicted"/>
<dbReference type="EMBL" id="CP002271">
    <property type="protein sequence ID" value="ADO71617.1"/>
    <property type="molecule type" value="Genomic_DNA"/>
</dbReference>
<dbReference type="Gene3D" id="3.30.750.24">
    <property type="entry name" value="STAS domain"/>
    <property type="match status" value="1"/>
</dbReference>
<protein>
    <submittedName>
        <fullName evidence="2">Conserved uncharacterized protein</fullName>
    </submittedName>
</protein>
<dbReference type="InterPro" id="IPR036513">
    <property type="entry name" value="STAS_dom_sf"/>
</dbReference>
<dbReference type="PROSITE" id="PS50801">
    <property type="entry name" value="STAS"/>
    <property type="match status" value="1"/>
</dbReference>
<dbReference type="STRING" id="378806.STAUR_3829"/>
<organism evidence="3 5">
    <name type="scientific">Stigmatella aurantiaca (strain DW4/3-1)</name>
    <dbReference type="NCBI Taxonomy" id="378806"/>
    <lineage>
        <taxon>Bacteria</taxon>
        <taxon>Pseudomonadati</taxon>
        <taxon>Myxococcota</taxon>
        <taxon>Myxococcia</taxon>
        <taxon>Myxococcales</taxon>
        <taxon>Cystobacterineae</taxon>
        <taxon>Archangiaceae</taxon>
        <taxon>Stigmatella</taxon>
    </lineage>
</organism>
<sequence length="171" mass="18973">MDTQTLFPGGGLKSLPICAHCSRRTVHPSGFPEVSGPPSARKMLQAPCPLWIQGAVHRYGLKGERIMAGLQIHQEELSGRVTLRLEGTLDWRTAAQLRHSLEELGSREVVLDFTHLREFKDTAVGVLTGELTARKVQLRGLAGHHERMFRYFGVSTGASPRAYYTPEELLA</sequence>
<evidence type="ECO:0000313" key="2">
    <source>
        <dbReference type="EMBL" id="ADO71617.1"/>
    </source>
</evidence>
<dbReference type="eggNOG" id="COG1366">
    <property type="taxonomic scope" value="Bacteria"/>
</dbReference>
<evidence type="ECO:0000313" key="5">
    <source>
        <dbReference type="Proteomes" id="UP000032702"/>
    </source>
</evidence>
<dbReference type="EMBL" id="AAMD01000146">
    <property type="protein sequence ID" value="EAU63776.1"/>
    <property type="molecule type" value="Genomic_DNA"/>
</dbReference>
<feature type="domain" description="STAS" evidence="1">
    <location>
        <begin position="70"/>
        <end position="127"/>
    </location>
</feature>
<keyword evidence="4" id="KW-1185">Reference proteome</keyword>
<dbReference type="OrthoDB" id="5517437at2"/>
<dbReference type="HOGENOM" id="CLU_1561942_0_0_7"/>
<dbReference type="KEGG" id="sur:STAUR_3829"/>
<name>Q08TI0_STIAD</name>
<dbReference type="InterPro" id="IPR002645">
    <property type="entry name" value="STAS_dom"/>
</dbReference>
<dbReference type="Proteomes" id="UP000001351">
    <property type="component" value="Chromosome"/>
</dbReference>
<dbReference type="Pfam" id="PF13466">
    <property type="entry name" value="STAS_2"/>
    <property type="match status" value="1"/>
</dbReference>
<gene>
    <name evidence="2" type="ordered locus">STAUR_3829</name>
    <name evidence="3" type="ORF">STIAU_2463</name>
</gene>
<dbReference type="SUPFAM" id="SSF52091">
    <property type="entry name" value="SpoIIaa-like"/>
    <property type="match status" value="1"/>
</dbReference>
<evidence type="ECO:0000313" key="3">
    <source>
        <dbReference type="EMBL" id="EAU63776.1"/>
    </source>
</evidence>
<dbReference type="PATRIC" id="fig|378806.16.peg.2668"/>
<dbReference type="CDD" id="cd07043">
    <property type="entry name" value="STAS_anti-anti-sigma_factors"/>
    <property type="match status" value="1"/>
</dbReference>
<dbReference type="AlphaFoldDB" id="Q08TI0"/>
<evidence type="ECO:0000313" key="4">
    <source>
        <dbReference type="Proteomes" id="UP000001351"/>
    </source>
</evidence>
<reference evidence="2 4" key="2">
    <citation type="journal article" date="2011" name="Mol. Biol. Evol.">
        <title>Comparative genomic analysis of fruiting body formation in Myxococcales.</title>
        <authorList>
            <person name="Huntley S."/>
            <person name="Hamann N."/>
            <person name="Wegener-Feldbrugge S."/>
            <person name="Treuner-Lange A."/>
            <person name="Kube M."/>
            <person name="Reinhardt R."/>
            <person name="Klages S."/>
            <person name="Muller R."/>
            <person name="Ronning C.M."/>
            <person name="Nierman W.C."/>
            <person name="Sogaard-Andersen L."/>
        </authorList>
    </citation>
    <scope>NUCLEOTIDE SEQUENCE [LARGE SCALE GENOMIC DNA]</scope>
    <source>
        <strain evidence="2 4">DW4/3-1</strain>
    </source>
</reference>
<dbReference type="InterPro" id="IPR058548">
    <property type="entry name" value="MlaB-like_STAS"/>
</dbReference>
<reference evidence="3 5" key="1">
    <citation type="submission" date="2006-04" db="EMBL/GenBank/DDBJ databases">
        <authorList>
            <person name="Nierman W.C."/>
        </authorList>
    </citation>
    <scope>NUCLEOTIDE SEQUENCE [LARGE SCALE GENOMIC DNA]</scope>
    <source>
        <strain evidence="3 5">DW4/3-1</strain>
    </source>
</reference>